<keyword evidence="2" id="KW-1185">Reference proteome</keyword>
<organism evidence="1 2">
    <name type="scientific">Xylaria bambusicola</name>
    <dbReference type="NCBI Taxonomy" id="326684"/>
    <lineage>
        <taxon>Eukaryota</taxon>
        <taxon>Fungi</taxon>
        <taxon>Dikarya</taxon>
        <taxon>Ascomycota</taxon>
        <taxon>Pezizomycotina</taxon>
        <taxon>Sordariomycetes</taxon>
        <taxon>Xylariomycetidae</taxon>
        <taxon>Xylariales</taxon>
        <taxon>Xylariaceae</taxon>
        <taxon>Xylaria</taxon>
    </lineage>
</organism>
<name>A0AAN7UE24_9PEZI</name>
<evidence type="ECO:0000313" key="2">
    <source>
        <dbReference type="Proteomes" id="UP001305414"/>
    </source>
</evidence>
<dbReference type="AlphaFoldDB" id="A0AAN7UE24"/>
<accession>A0AAN7UE24</accession>
<evidence type="ECO:0000313" key="1">
    <source>
        <dbReference type="EMBL" id="KAK5630585.1"/>
    </source>
</evidence>
<sequence length="167" mass="18963">MPVMRYIQATDLTGMRGLRSSSTFGPNPIFINWDGRQSVLGIDRAWYKDLQLGQLFAPVKRVVYLIGESDCPSVLKHSSEKEPPVFEFWSVGWGGYEIHPDNPALRENEYGLRTVEPTVYHYNDWCCPVTLWPEGGPSTTIAFLKWLDAVSQEATTSRFPEIIGHEV</sequence>
<dbReference type="Proteomes" id="UP001305414">
    <property type="component" value="Unassembled WGS sequence"/>
</dbReference>
<comment type="caution">
    <text evidence="1">The sequence shown here is derived from an EMBL/GenBank/DDBJ whole genome shotgun (WGS) entry which is preliminary data.</text>
</comment>
<reference evidence="1 2" key="1">
    <citation type="submission" date="2023-10" db="EMBL/GenBank/DDBJ databases">
        <title>Draft genome sequence of Xylaria bambusicola isolate GMP-LS, the root and basal stem rot pathogen of sugarcane in Indonesia.</title>
        <authorList>
            <person name="Selvaraj P."/>
            <person name="Muralishankar V."/>
            <person name="Muruganantham S."/>
            <person name="Sp S."/>
            <person name="Haryani S."/>
            <person name="Lau K.J.X."/>
            <person name="Naqvi N.I."/>
        </authorList>
    </citation>
    <scope>NUCLEOTIDE SEQUENCE [LARGE SCALE GENOMIC DNA]</scope>
    <source>
        <strain evidence="1">GMP-LS</strain>
    </source>
</reference>
<proteinExistence type="predicted"/>
<protein>
    <submittedName>
        <fullName evidence="1">Uncharacterized protein</fullName>
    </submittedName>
</protein>
<gene>
    <name evidence="1" type="ORF">RRF57_006300</name>
</gene>
<dbReference type="EMBL" id="JAWHQM010000016">
    <property type="protein sequence ID" value="KAK5630585.1"/>
    <property type="molecule type" value="Genomic_DNA"/>
</dbReference>